<accession>A0A5S3NCC5</accession>
<reference evidence="8 9" key="1">
    <citation type="submission" date="2019-05" db="EMBL/GenBank/DDBJ databases">
        <title>Polaribacter aestuariivivens sp. nov., isolated from a tidal flat.</title>
        <authorList>
            <person name="Yoon J.-H."/>
        </authorList>
    </citation>
    <scope>NUCLEOTIDE SEQUENCE [LARGE SCALE GENOMIC DNA]</scope>
    <source>
        <strain evidence="8 9">DBTF-3</strain>
    </source>
</reference>
<comment type="similarity">
    <text evidence="7">Belongs to the shikimate kinase family.</text>
</comment>
<keyword evidence="2 7" id="KW-0808">Transferase</keyword>
<dbReference type="UniPathway" id="UPA00053">
    <property type="reaction ID" value="UER00088"/>
</dbReference>
<keyword evidence="6 7" id="KW-0057">Aromatic amino acid biosynthesis</keyword>
<comment type="caution">
    <text evidence="7">Lacks conserved residue(s) required for the propagation of feature annotation.</text>
</comment>
<dbReference type="GO" id="GO:0009423">
    <property type="term" value="P:chorismate biosynthetic process"/>
    <property type="evidence" value="ECO:0007669"/>
    <property type="project" value="UniProtKB-UniRule"/>
</dbReference>
<evidence type="ECO:0000256" key="3">
    <source>
        <dbReference type="ARBA" id="ARBA00022741"/>
    </source>
</evidence>
<evidence type="ECO:0000256" key="7">
    <source>
        <dbReference type="HAMAP-Rule" id="MF_00109"/>
    </source>
</evidence>
<dbReference type="InterPro" id="IPR000623">
    <property type="entry name" value="Shikimate_kinase/TSH1"/>
</dbReference>
<dbReference type="EMBL" id="VANR01000002">
    <property type="protein sequence ID" value="TMM31289.1"/>
    <property type="molecule type" value="Genomic_DNA"/>
</dbReference>
<evidence type="ECO:0000256" key="2">
    <source>
        <dbReference type="ARBA" id="ARBA00022679"/>
    </source>
</evidence>
<comment type="function">
    <text evidence="7">Catalyzes the specific phosphorylation of the 3-hydroxyl group of shikimic acid using ATP as a cosubstrate.</text>
</comment>
<evidence type="ECO:0000313" key="8">
    <source>
        <dbReference type="EMBL" id="TMM31289.1"/>
    </source>
</evidence>
<dbReference type="GO" id="GO:0004765">
    <property type="term" value="F:shikimate kinase activity"/>
    <property type="evidence" value="ECO:0007669"/>
    <property type="project" value="UniProtKB-UniRule"/>
</dbReference>
<dbReference type="InterPro" id="IPR027417">
    <property type="entry name" value="P-loop_NTPase"/>
</dbReference>
<dbReference type="GO" id="GO:0008652">
    <property type="term" value="P:amino acid biosynthetic process"/>
    <property type="evidence" value="ECO:0007669"/>
    <property type="project" value="UniProtKB-KW"/>
</dbReference>
<keyword evidence="3 7" id="KW-0547">Nucleotide-binding</keyword>
<keyword evidence="7" id="KW-0460">Magnesium</keyword>
<dbReference type="PANTHER" id="PTHR21087:SF16">
    <property type="entry name" value="SHIKIMATE KINASE 1, CHLOROPLASTIC"/>
    <property type="match status" value="1"/>
</dbReference>
<comment type="cofactor">
    <cofactor evidence="7">
        <name>Mg(2+)</name>
        <dbReference type="ChEBI" id="CHEBI:18420"/>
    </cofactor>
    <text evidence="7">Binds 1 Mg(2+) ion per subunit.</text>
</comment>
<evidence type="ECO:0000256" key="5">
    <source>
        <dbReference type="ARBA" id="ARBA00022840"/>
    </source>
</evidence>
<comment type="caution">
    <text evidence="8">The sequence shown here is derived from an EMBL/GenBank/DDBJ whole genome shotgun (WGS) entry which is preliminary data.</text>
</comment>
<feature type="binding site" evidence="7">
    <location>
        <begin position="10"/>
        <end position="15"/>
    </location>
    <ligand>
        <name>ATP</name>
        <dbReference type="ChEBI" id="CHEBI:30616"/>
    </ligand>
</feature>
<feature type="binding site" evidence="7">
    <location>
        <position position="56"/>
    </location>
    <ligand>
        <name>substrate</name>
    </ligand>
</feature>
<evidence type="ECO:0000256" key="4">
    <source>
        <dbReference type="ARBA" id="ARBA00022777"/>
    </source>
</evidence>
<comment type="pathway">
    <text evidence="7">Metabolic intermediate biosynthesis; chorismate biosynthesis; chorismate from D-erythrose 4-phosphate and phosphoenolpyruvate: step 5/7.</text>
</comment>
<comment type="catalytic activity">
    <reaction evidence="7">
        <text>shikimate + ATP = 3-phosphoshikimate + ADP + H(+)</text>
        <dbReference type="Rhea" id="RHEA:13121"/>
        <dbReference type="ChEBI" id="CHEBI:15378"/>
        <dbReference type="ChEBI" id="CHEBI:30616"/>
        <dbReference type="ChEBI" id="CHEBI:36208"/>
        <dbReference type="ChEBI" id="CHEBI:145989"/>
        <dbReference type="ChEBI" id="CHEBI:456216"/>
        <dbReference type="EC" id="2.7.1.71"/>
    </reaction>
</comment>
<gene>
    <name evidence="7" type="primary">aroK</name>
    <name evidence="8" type="ORF">FDT66_04780</name>
</gene>
<dbReference type="GO" id="GO:0005524">
    <property type="term" value="F:ATP binding"/>
    <property type="evidence" value="ECO:0007669"/>
    <property type="project" value="UniProtKB-UniRule"/>
</dbReference>
<dbReference type="GO" id="GO:0005829">
    <property type="term" value="C:cytosol"/>
    <property type="evidence" value="ECO:0007669"/>
    <property type="project" value="TreeGrafter"/>
</dbReference>
<dbReference type="GO" id="GO:0000287">
    <property type="term" value="F:magnesium ion binding"/>
    <property type="evidence" value="ECO:0007669"/>
    <property type="project" value="UniProtKB-UniRule"/>
</dbReference>
<dbReference type="RefSeq" id="WP_138535018.1">
    <property type="nucleotide sequence ID" value="NZ_VANR01000002.1"/>
</dbReference>
<feature type="binding site" evidence="7">
    <location>
        <position position="141"/>
    </location>
    <ligand>
        <name>substrate</name>
    </ligand>
</feature>
<dbReference type="Gene3D" id="3.40.50.300">
    <property type="entry name" value="P-loop containing nucleotide triphosphate hydrolases"/>
    <property type="match status" value="1"/>
</dbReference>
<comment type="subunit">
    <text evidence="7">Monomer.</text>
</comment>
<dbReference type="HAMAP" id="MF_00109">
    <property type="entry name" value="Shikimate_kinase"/>
    <property type="match status" value="1"/>
</dbReference>
<evidence type="ECO:0000256" key="1">
    <source>
        <dbReference type="ARBA" id="ARBA00022605"/>
    </source>
</evidence>
<dbReference type="AlphaFoldDB" id="A0A5S3NCC5"/>
<feature type="binding site" evidence="7">
    <location>
        <position position="14"/>
    </location>
    <ligand>
        <name>Mg(2+)</name>
        <dbReference type="ChEBI" id="CHEBI:18420"/>
    </ligand>
</feature>
<comment type="subcellular location">
    <subcellularLocation>
        <location evidence="7">Cytoplasm</location>
    </subcellularLocation>
</comment>
<sequence length="171" mass="19785">MKIILLGYMASGKSTIGRELSKKLYMNFIDLDNYISEKEKMSISEIFENKGEIYFRRIENNYLKEILNSEEDFVLSLGGGTPCYANNMDVILTSQAKSIYIKASIGTLVSRLLKEKSERPLVANFDDEELAEFVAKHLFERSFFYQQANYVLNTDNKDLQEVITELRILLH</sequence>
<dbReference type="SUPFAM" id="SSF52540">
    <property type="entry name" value="P-loop containing nucleoside triphosphate hydrolases"/>
    <property type="match status" value="1"/>
</dbReference>
<feature type="binding site" evidence="7">
    <location>
        <position position="119"/>
    </location>
    <ligand>
        <name>ATP</name>
        <dbReference type="ChEBI" id="CHEBI:30616"/>
    </ligand>
</feature>
<dbReference type="Pfam" id="PF01202">
    <property type="entry name" value="SKI"/>
    <property type="match status" value="1"/>
</dbReference>
<dbReference type="PRINTS" id="PR01100">
    <property type="entry name" value="SHIKIMTKNASE"/>
</dbReference>
<keyword evidence="7" id="KW-0479">Metal-binding</keyword>
<protein>
    <recommendedName>
        <fullName evidence="7">Shikimate kinase</fullName>
        <shortName evidence="7">SK</shortName>
        <ecNumber evidence="7">2.7.1.71</ecNumber>
    </recommendedName>
</protein>
<dbReference type="Proteomes" id="UP000307140">
    <property type="component" value="Unassembled WGS sequence"/>
</dbReference>
<keyword evidence="1 7" id="KW-0028">Amino-acid biosynthesis</keyword>
<dbReference type="GO" id="GO:0009073">
    <property type="term" value="P:aromatic amino acid family biosynthetic process"/>
    <property type="evidence" value="ECO:0007669"/>
    <property type="project" value="UniProtKB-KW"/>
</dbReference>
<proteinExistence type="inferred from homology"/>
<evidence type="ECO:0000256" key="6">
    <source>
        <dbReference type="ARBA" id="ARBA00023141"/>
    </source>
</evidence>
<dbReference type="OrthoDB" id="9800332at2"/>
<dbReference type="CDD" id="cd00464">
    <property type="entry name" value="SK"/>
    <property type="match status" value="1"/>
</dbReference>
<keyword evidence="5 7" id="KW-0067">ATP-binding</keyword>
<dbReference type="InterPro" id="IPR031322">
    <property type="entry name" value="Shikimate/glucono_kinase"/>
</dbReference>
<keyword evidence="9" id="KW-1185">Reference proteome</keyword>
<feature type="binding site" evidence="7">
    <location>
        <position position="79"/>
    </location>
    <ligand>
        <name>substrate</name>
    </ligand>
</feature>
<feature type="binding site" evidence="7">
    <location>
        <position position="32"/>
    </location>
    <ligand>
        <name>substrate</name>
    </ligand>
</feature>
<keyword evidence="7" id="KW-0963">Cytoplasm</keyword>
<dbReference type="EC" id="2.7.1.71" evidence="7"/>
<keyword evidence="4 7" id="KW-0418">Kinase</keyword>
<organism evidence="8 9">
    <name type="scientific">Polaribacter aestuariivivens</name>
    <dbReference type="NCBI Taxonomy" id="2304626"/>
    <lineage>
        <taxon>Bacteria</taxon>
        <taxon>Pseudomonadati</taxon>
        <taxon>Bacteroidota</taxon>
        <taxon>Flavobacteriia</taxon>
        <taxon>Flavobacteriales</taxon>
        <taxon>Flavobacteriaceae</taxon>
    </lineage>
</organism>
<dbReference type="PANTHER" id="PTHR21087">
    <property type="entry name" value="SHIKIMATE KINASE"/>
    <property type="match status" value="1"/>
</dbReference>
<evidence type="ECO:0000313" key="9">
    <source>
        <dbReference type="Proteomes" id="UP000307140"/>
    </source>
</evidence>
<name>A0A5S3NCC5_9FLAO</name>